<keyword evidence="3" id="KW-1185">Reference proteome</keyword>
<dbReference type="RefSeq" id="WP_256507478.1">
    <property type="nucleotide sequence ID" value="NZ_CP101740.1"/>
</dbReference>
<keyword evidence="1" id="KW-0732">Signal</keyword>
<protein>
    <submittedName>
        <fullName evidence="2">Uncharacterized protein</fullName>
    </submittedName>
</protein>
<proteinExistence type="predicted"/>
<feature type="chain" id="PRO_5046132721" evidence="1">
    <location>
        <begin position="30"/>
        <end position="57"/>
    </location>
</feature>
<gene>
    <name evidence="2" type="ORF">NMP03_05330</name>
</gene>
<dbReference type="EMBL" id="CP101740">
    <property type="protein sequence ID" value="UUL83641.1"/>
    <property type="molecule type" value="Genomic_DNA"/>
</dbReference>
<sequence>MTIQSTKMFRRQSATFTAIALFASIVSTAALTHVATDGGLAPVMAAVNEVPAGRMVA</sequence>
<name>A0ABY5LG10_9SPHN</name>
<evidence type="ECO:0000256" key="1">
    <source>
        <dbReference type="SAM" id="SignalP"/>
    </source>
</evidence>
<evidence type="ECO:0000313" key="2">
    <source>
        <dbReference type="EMBL" id="UUL83641.1"/>
    </source>
</evidence>
<organism evidence="2 3">
    <name type="scientific">Sphingomonas qomolangmaensis</name>
    <dbReference type="NCBI Taxonomy" id="2918765"/>
    <lineage>
        <taxon>Bacteria</taxon>
        <taxon>Pseudomonadati</taxon>
        <taxon>Pseudomonadota</taxon>
        <taxon>Alphaproteobacteria</taxon>
        <taxon>Sphingomonadales</taxon>
        <taxon>Sphingomonadaceae</taxon>
        <taxon>Sphingomonas</taxon>
    </lineage>
</organism>
<feature type="signal peptide" evidence="1">
    <location>
        <begin position="1"/>
        <end position="29"/>
    </location>
</feature>
<accession>A0ABY5LG10</accession>
<dbReference type="Proteomes" id="UP001058533">
    <property type="component" value="Chromosome"/>
</dbReference>
<reference evidence="2" key="1">
    <citation type="submission" date="2022-07" db="EMBL/GenBank/DDBJ databases">
        <title>Sphingomonas sp. nov., a novel bacterium isolated from the north slope of the Mount Everest.</title>
        <authorList>
            <person name="Cui X."/>
            <person name="Liu Y."/>
        </authorList>
    </citation>
    <scope>NUCLEOTIDE SEQUENCE</scope>
    <source>
        <strain evidence="2">S5-59</strain>
    </source>
</reference>
<evidence type="ECO:0000313" key="3">
    <source>
        <dbReference type="Proteomes" id="UP001058533"/>
    </source>
</evidence>